<protein>
    <submittedName>
        <fullName evidence="2">M23 family peptidase</fullName>
    </submittedName>
</protein>
<dbReference type="AlphaFoldDB" id="A0A165SF00"/>
<evidence type="ECO:0000313" key="2">
    <source>
        <dbReference type="EMBL" id="AMY67393.1"/>
    </source>
</evidence>
<evidence type="ECO:0000256" key="1">
    <source>
        <dbReference type="SAM" id="SignalP"/>
    </source>
</evidence>
<dbReference type="EMBL" id="CP012661">
    <property type="protein sequence ID" value="AMY67393.1"/>
    <property type="molecule type" value="Genomic_DNA"/>
</dbReference>
<sequence length="393" mass="40902">MAPTGYVLLAAALGLAAPALAQEAELSAAARGAPPRPVTVAQDAVTAADELRSAISALRRAGTGREQVAALSQTIRAYETGLASLRGGLRKAALREAEIAADLEARRDRLSRLLGAMMTMQSSPAPLTLLHPDGPEAAVRAGMILSDVTPALQDEASMLSRDLEEVAQIRALQEGAVELLSSGLTAAQEARTALSQAMQDRTDLPRRFLEDPEELQALLTSADTLEAFTLGIVGMEQDIGPPMEDFAGAQGSLPLPVLGTVLRGAGQADAAGIRRPGLLIATRPAALVTTPWPATIRYRGPLLDYGNVMILEPAEGYLLVLAGLGTVYGSTGDVLEAGAPVGLMGGAEPGGQEFLAAAQEGGGADRTETLYIELRQGKKPVDPAAWFTETKED</sequence>
<dbReference type="STRING" id="1335048.AKL17_0131"/>
<proteinExistence type="predicted"/>
<dbReference type="KEGG" id="daa:AKL17_0131"/>
<dbReference type="InterPro" id="IPR011055">
    <property type="entry name" value="Dup_hybrid_motif"/>
</dbReference>
<dbReference type="Proteomes" id="UP000076128">
    <property type="component" value="Chromosome"/>
</dbReference>
<gene>
    <name evidence="2" type="ORF">AKL17_0131</name>
</gene>
<name>A0A165SF00_9RHOB</name>
<dbReference type="SUPFAM" id="SSF51261">
    <property type="entry name" value="Duplicated hybrid motif"/>
    <property type="match status" value="1"/>
</dbReference>
<evidence type="ECO:0000313" key="3">
    <source>
        <dbReference type="Proteomes" id="UP000076128"/>
    </source>
</evidence>
<accession>A0A165SF00</accession>
<feature type="chain" id="PRO_5007866362" evidence="1">
    <location>
        <begin position="22"/>
        <end position="393"/>
    </location>
</feature>
<organism evidence="2 3">
    <name type="scientific">Frigidibacter mobilis</name>
    <dbReference type="NCBI Taxonomy" id="1335048"/>
    <lineage>
        <taxon>Bacteria</taxon>
        <taxon>Pseudomonadati</taxon>
        <taxon>Pseudomonadota</taxon>
        <taxon>Alphaproteobacteria</taxon>
        <taxon>Rhodobacterales</taxon>
        <taxon>Paracoccaceae</taxon>
        <taxon>Frigidibacter</taxon>
    </lineage>
</organism>
<keyword evidence="1" id="KW-0732">Signal</keyword>
<dbReference type="Gene3D" id="2.70.70.10">
    <property type="entry name" value="Glucose Permease (Domain IIA)"/>
    <property type="match status" value="1"/>
</dbReference>
<reference evidence="2 3" key="1">
    <citation type="submission" date="2015-09" db="EMBL/GenBank/DDBJ databases">
        <title>Complete genome sequence of Defluviimonas alba cai42t isolated from an oilfield in Xinjiang.</title>
        <authorList>
            <person name="Geng S."/>
            <person name="Pan X."/>
            <person name="Wu X."/>
        </authorList>
    </citation>
    <scope>NUCLEOTIDE SEQUENCE [LARGE SCALE GENOMIC DNA]</scope>
    <source>
        <strain evidence="3">cai42</strain>
    </source>
</reference>
<keyword evidence="3" id="KW-1185">Reference proteome</keyword>
<dbReference type="PATRIC" id="fig|1335048.3.peg.138"/>
<dbReference type="OrthoDB" id="9809144at2"/>
<feature type="signal peptide" evidence="1">
    <location>
        <begin position="1"/>
        <end position="21"/>
    </location>
</feature>